<protein>
    <submittedName>
        <fullName evidence="1">OLC1v1012806C1</fullName>
    </submittedName>
</protein>
<dbReference type="AlphaFoldDB" id="A0AAV1DWU4"/>
<reference evidence="1" key="1">
    <citation type="submission" date="2023-03" db="EMBL/GenBank/DDBJ databases">
        <authorList>
            <person name="Julca I."/>
        </authorList>
    </citation>
    <scope>NUCLEOTIDE SEQUENCE</scope>
</reference>
<organism evidence="1 2">
    <name type="scientific">Oldenlandia corymbosa var. corymbosa</name>
    <dbReference type="NCBI Taxonomy" id="529605"/>
    <lineage>
        <taxon>Eukaryota</taxon>
        <taxon>Viridiplantae</taxon>
        <taxon>Streptophyta</taxon>
        <taxon>Embryophyta</taxon>
        <taxon>Tracheophyta</taxon>
        <taxon>Spermatophyta</taxon>
        <taxon>Magnoliopsida</taxon>
        <taxon>eudicotyledons</taxon>
        <taxon>Gunneridae</taxon>
        <taxon>Pentapetalae</taxon>
        <taxon>asterids</taxon>
        <taxon>lamiids</taxon>
        <taxon>Gentianales</taxon>
        <taxon>Rubiaceae</taxon>
        <taxon>Rubioideae</taxon>
        <taxon>Spermacoceae</taxon>
        <taxon>Hedyotis-Oldenlandia complex</taxon>
        <taxon>Oldenlandia</taxon>
    </lineage>
</organism>
<name>A0AAV1DWU4_OLDCO</name>
<dbReference type="EMBL" id="OX459124">
    <property type="protein sequence ID" value="CAI9112361.1"/>
    <property type="molecule type" value="Genomic_DNA"/>
</dbReference>
<dbReference type="Proteomes" id="UP001161247">
    <property type="component" value="Chromosome 7"/>
</dbReference>
<accession>A0AAV1DWU4</accession>
<evidence type="ECO:0000313" key="2">
    <source>
        <dbReference type="Proteomes" id="UP001161247"/>
    </source>
</evidence>
<evidence type="ECO:0000313" key="1">
    <source>
        <dbReference type="EMBL" id="CAI9112361.1"/>
    </source>
</evidence>
<keyword evidence="2" id="KW-1185">Reference proteome</keyword>
<sequence length="165" mass="18294">MISFLLRSKNLKDEESSNKVIEQEKTAQEDAWKKEQLVLAAKEKEMASLQAKYNELEAKMREVAFWFRMLPSIGMANEILKISEAAKEFGGHGVAVAALKRLESGRAISSGAIVKMGSPAEITSFPGEELRVLELFDCNIRIELASEDDSSEEVDSGAKDKEPEV</sequence>
<proteinExistence type="predicted"/>
<gene>
    <name evidence="1" type="ORF">OLC1_LOCUS19575</name>
</gene>